<dbReference type="Gene3D" id="1.10.1040.10">
    <property type="entry name" value="N-(1-d-carboxylethyl)-l-norvaline Dehydrogenase, domain 2"/>
    <property type="match status" value="1"/>
</dbReference>
<dbReference type="PANTHER" id="PTHR43362">
    <property type="entry name" value="MANNITOL DEHYDROGENASE DSF1-RELATED"/>
    <property type="match status" value="1"/>
</dbReference>
<dbReference type="SUPFAM" id="SSF51735">
    <property type="entry name" value="NAD(P)-binding Rossmann-fold domains"/>
    <property type="match status" value="1"/>
</dbReference>
<dbReference type="EC" id="1.1.1.289" evidence="4"/>
<dbReference type="Pfam" id="PF01232">
    <property type="entry name" value="Mannitol_dh"/>
    <property type="match status" value="1"/>
</dbReference>
<dbReference type="RefSeq" id="WP_307424918.1">
    <property type="nucleotide sequence ID" value="NZ_JAUSVK010000001.1"/>
</dbReference>
<gene>
    <name evidence="4" type="ORF">J3R73_001674</name>
</gene>
<dbReference type="EMBL" id="JAUSVK010000001">
    <property type="protein sequence ID" value="MDQ0391882.1"/>
    <property type="molecule type" value="Genomic_DNA"/>
</dbReference>
<sequence length="481" mass="53439">MIELSERALDSLPPHVRVPRFDRRSLRAGIVHIGVGNFHRVHQALVIDDCLEERGNEGWAICGVGIVPGEAGRAKAATYRKQDYLYTVTEFAADGSARVRVVGAMINYLHAPGDPEAVLLRMSSPDTRIVSLTITEGGYDRDKVLAEHDPNGVPRTAFDFIVEALERRRNAGFPPFTVMSCDNLRSNGDTTRAIVLALARATNPGLADWIEREGAFPNSMVDRIAPRVSADDRRMVNGFSGIEDAVPAICEVYTNWVMEDRFCNGRPPFKRFGVTMRDDVALFESIKGRLSNAAHMMLCYPAVLLGYRLINEAMGDHRLVKLLRDFWRIDAIPLVTPPAGVSPHDFTEQVIERFANKGINDQVLRVAHDGASKIMVFHSKTISQLIAGGGALDREAFMLACFARYLFGRDGRGQSFPVDEPQLSEEDWTLARSRDPLAVLRLHPFRDLHLAESGAFRQAFARFSQAIAEKGVSRVLDELVA</sequence>
<dbReference type="Pfam" id="PF08125">
    <property type="entry name" value="Mannitol_dh_C"/>
    <property type="match status" value="1"/>
</dbReference>
<evidence type="ECO:0000259" key="2">
    <source>
        <dbReference type="Pfam" id="PF01232"/>
    </source>
</evidence>
<evidence type="ECO:0000313" key="5">
    <source>
        <dbReference type="Proteomes" id="UP001237448"/>
    </source>
</evidence>
<dbReference type="InterPro" id="IPR050988">
    <property type="entry name" value="Mannitol_DH/Oxidoreductase"/>
</dbReference>
<feature type="domain" description="Mannitol dehydrogenase N-terminal" evidence="2">
    <location>
        <begin position="29"/>
        <end position="269"/>
    </location>
</feature>
<dbReference type="GO" id="GO:0050086">
    <property type="term" value="F:mannitol 2-dehydrogenase activity"/>
    <property type="evidence" value="ECO:0007669"/>
    <property type="project" value="UniProtKB-EC"/>
</dbReference>
<name>A0ABU0FB94_9HYPH</name>
<keyword evidence="1 4" id="KW-0560">Oxidoreductase</keyword>
<evidence type="ECO:0000313" key="4">
    <source>
        <dbReference type="EMBL" id="MDQ0391882.1"/>
    </source>
</evidence>
<dbReference type="InterPro" id="IPR013328">
    <property type="entry name" value="6PGD_dom2"/>
</dbReference>
<feature type="domain" description="Mannitol dehydrogenase C-terminal" evidence="3">
    <location>
        <begin position="279"/>
        <end position="444"/>
    </location>
</feature>
<comment type="caution">
    <text evidence="4">The sequence shown here is derived from an EMBL/GenBank/DDBJ whole genome shotgun (WGS) entry which is preliminary data.</text>
</comment>
<dbReference type="InterPro" id="IPR013131">
    <property type="entry name" value="Mannitol_DH_N"/>
</dbReference>
<evidence type="ECO:0000256" key="1">
    <source>
        <dbReference type="ARBA" id="ARBA00023002"/>
    </source>
</evidence>
<keyword evidence="5" id="KW-1185">Reference proteome</keyword>
<dbReference type="InterPro" id="IPR000669">
    <property type="entry name" value="Mannitol_DH"/>
</dbReference>
<organism evidence="4 5">
    <name type="scientific">Labrys monachus</name>
    <dbReference type="NCBI Taxonomy" id="217067"/>
    <lineage>
        <taxon>Bacteria</taxon>
        <taxon>Pseudomonadati</taxon>
        <taxon>Pseudomonadota</taxon>
        <taxon>Alphaproteobacteria</taxon>
        <taxon>Hyphomicrobiales</taxon>
        <taxon>Xanthobacteraceae</taxon>
        <taxon>Labrys</taxon>
    </lineage>
</organism>
<dbReference type="PANTHER" id="PTHR43362:SF1">
    <property type="entry name" value="MANNITOL DEHYDROGENASE 2-RELATED"/>
    <property type="match status" value="1"/>
</dbReference>
<proteinExistence type="predicted"/>
<reference evidence="4 5" key="1">
    <citation type="submission" date="2023-07" db="EMBL/GenBank/DDBJ databases">
        <title>Genomic Encyclopedia of Type Strains, Phase IV (KMG-IV): sequencing the most valuable type-strain genomes for metagenomic binning, comparative biology and taxonomic classification.</title>
        <authorList>
            <person name="Goeker M."/>
        </authorList>
    </citation>
    <scope>NUCLEOTIDE SEQUENCE [LARGE SCALE GENOMIC DNA]</scope>
    <source>
        <strain evidence="4 5">DSM 5896</strain>
    </source>
</reference>
<dbReference type="EC" id="1.1.1.67" evidence="4"/>
<dbReference type="SUPFAM" id="SSF48179">
    <property type="entry name" value="6-phosphogluconate dehydrogenase C-terminal domain-like"/>
    <property type="match status" value="1"/>
</dbReference>
<dbReference type="InterPro" id="IPR036291">
    <property type="entry name" value="NAD(P)-bd_dom_sf"/>
</dbReference>
<evidence type="ECO:0000259" key="3">
    <source>
        <dbReference type="Pfam" id="PF08125"/>
    </source>
</evidence>
<accession>A0ABU0FB94</accession>
<protein>
    <submittedName>
        <fullName evidence="4">Mannitol 2-dehydrogenase/sorbose reductase</fullName>
        <ecNumber evidence="4">1.1.1.289</ecNumber>
        <ecNumber evidence="4">1.1.1.67</ecNumber>
    </submittedName>
</protein>
<dbReference type="InterPro" id="IPR013118">
    <property type="entry name" value="Mannitol_DH_C"/>
</dbReference>
<dbReference type="InterPro" id="IPR008927">
    <property type="entry name" value="6-PGluconate_DH-like_C_sf"/>
</dbReference>
<dbReference type="GO" id="GO:0032115">
    <property type="term" value="F:sorbose reductase activity"/>
    <property type="evidence" value="ECO:0007669"/>
    <property type="project" value="UniProtKB-EC"/>
</dbReference>
<dbReference type="Gene3D" id="3.40.50.720">
    <property type="entry name" value="NAD(P)-binding Rossmann-like Domain"/>
    <property type="match status" value="1"/>
</dbReference>
<dbReference type="PRINTS" id="PR00084">
    <property type="entry name" value="MTLDHDRGNASE"/>
</dbReference>
<dbReference type="Proteomes" id="UP001237448">
    <property type="component" value="Unassembled WGS sequence"/>
</dbReference>